<reference evidence="2 3" key="2">
    <citation type="journal article" date="2017" name="Front. Plant Sci.">
        <title>Gene Classification and Mining of Molecular Markers Useful in Red Clover (Trifolium pratense) Breeding.</title>
        <authorList>
            <person name="Istvanek J."/>
            <person name="Dluhosova J."/>
            <person name="Dluhos P."/>
            <person name="Patkova L."/>
            <person name="Nedelnik J."/>
            <person name="Repkova J."/>
        </authorList>
    </citation>
    <scope>NUCLEOTIDE SEQUENCE [LARGE SCALE GENOMIC DNA]</scope>
    <source>
        <strain evidence="3">cv. Tatra</strain>
        <tissue evidence="2">Young leaves</tissue>
    </source>
</reference>
<feature type="compositionally biased region" description="Polar residues" evidence="1">
    <location>
        <begin position="1"/>
        <end position="10"/>
    </location>
</feature>
<reference evidence="2 3" key="1">
    <citation type="journal article" date="2014" name="Am. J. Bot.">
        <title>Genome assembly and annotation for red clover (Trifolium pratense; Fabaceae).</title>
        <authorList>
            <person name="Istvanek J."/>
            <person name="Jaros M."/>
            <person name="Krenek A."/>
            <person name="Repkova J."/>
        </authorList>
    </citation>
    <scope>NUCLEOTIDE SEQUENCE [LARGE SCALE GENOMIC DNA]</scope>
    <source>
        <strain evidence="3">cv. Tatra</strain>
        <tissue evidence="2">Young leaves</tissue>
    </source>
</reference>
<feature type="non-terminal residue" evidence="2">
    <location>
        <position position="56"/>
    </location>
</feature>
<feature type="compositionally biased region" description="Basic and acidic residues" evidence="1">
    <location>
        <begin position="11"/>
        <end position="27"/>
    </location>
</feature>
<evidence type="ECO:0000313" key="2">
    <source>
        <dbReference type="EMBL" id="PNX69216.1"/>
    </source>
</evidence>
<dbReference type="Proteomes" id="UP000236291">
    <property type="component" value="Unassembled WGS sequence"/>
</dbReference>
<dbReference type="ExpressionAtlas" id="A0A2K3KSF5">
    <property type="expression patterns" value="baseline"/>
</dbReference>
<comment type="caution">
    <text evidence="2">The sequence shown here is derived from an EMBL/GenBank/DDBJ whole genome shotgun (WGS) entry which is preliminary data.</text>
</comment>
<feature type="region of interest" description="Disordered" evidence="1">
    <location>
        <begin position="1"/>
        <end position="56"/>
    </location>
</feature>
<dbReference type="EMBL" id="ASHM01107898">
    <property type="protein sequence ID" value="PNX69216.1"/>
    <property type="molecule type" value="Genomic_DNA"/>
</dbReference>
<gene>
    <name evidence="2" type="ORF">L195_g056595</name>
</gene>
<sequence length="56" mass="6193">MSTDKANSTGMEDKSNETIETSDKERNTSPPKLRHRRLNSFDVEAGVSNITGHSSK</sequence>
<evidence type="ECO:0000313" key="3">
    <source>
        <dbReference type="Proteomes" id="UP000236291"/>
    </source>
</evidence>
<organism evidence="2 3">
    <name type="scientific">Trifolium pratense</name>
    <name type="common">Red clover</name>
    <dbReference type="NCBI Taxonomy" id="57577"/>
    <lineage>
        <taxon>Eukaryota</taxon>
        <taxon>Viridiplantae</taxon>
        <taxon>Streptophyta</taxon>
        <taxon>Embryophyta</taxon>
        <taxon>Tracheophyta</taxon>
        <taxon>Spermatophyta</taxon>
        <taxon>Magnoliopsida</taxon>
        <taxon>eudicotyledons</taxon>
        <taxon>Gunneridae</taxon>
        <taxon>Pentapetalae</taxon>
        <taxon>rosids</taxon>
        <taxon>fabids</taxon>
        <taxon>Fabales</taxon>
        <taxon>Fabaceae</taxon>
        <taxon>Papilionoideae</taxon>
        <taxon>50 kb inversion clade</taxon>
        <taxon>NPAAA clade</taxon>
        <taxon>Hologalegina</taxon>
        <taxon>IRL clade</taxon>
        <taxon>Trifolieae</taxon>
        <taxon>Trifolium</taxon>
    </lineage>
</organism>
<evidence type="ECO:0000256" key="1">
    <source>
        <dbReference type="SAM" id="MobiDB-lite"/>
    </source>
</evidence>
<dbReference type="AlphaFoldDB" id="A0A2K3KSF5"/>
<accession>A0A2K3KSF5</accession>
<proteinExistence type="predicted"/>
<protein>
    <submittedName>
        <fullName evidence="2">Uncharacterized protein</fullName>
    </submittedName>
</protein>
<name>A0A2K3KSF5_TRIPR</name>